<organism evidence="1 2">
    <name type="scientific">Massilia yuzhufengensis</name>
    <dbReference type="NCBI Taxonomy" id="1164594"/>
    <lineage>
        <taxon>Bacteria</taxon>
        <taxon>Pseudomonadati</taxon>
        <taxon>Pseudomonadota</taxon>
        <taxon>Betaproteobacteria</taxon>
        <taxon>Burkholderiales</taxon>
        <taxon>Oxalobacteraceae</taxon>
        <taxon>Telluria group</taxon>
        <taxon>Massilia</taxon>
    </lineage>
</organism>
<name>A0A1I1R7P2_9BURK</name>
<accession>A0A1I1R7P2</accession>
<evidence type="ECO:0000313" key="2">
    <source>
        <dbReference type="Proteomes" id="UP000198639"/>
    </source>
</evidence>
<dbReference type="EMBL" id="FOLD01000021">
    <property type="protein sequence ID" value="SFD30262.1"/>
    <property type="molecule type" value="Genomic_DNA"/>
</dbReference>
<reference evidence="2" key="1">
    <citation type="submission" date="2016-10" db="EMBL/GenBank/DDBJ databases">
        <authorList>
            <person name="Varghese N."/>
            <person name="Submissions S."/>
        </authorList>
    </citation>
    <scope>NUCLEOTIDE SEQUENCE [LARGE SCALE GENOMIC DNA]</scope>
    <source>
        <strain evidence="2">CGMCC 1.12041</strain>
    </source>
</reference>
<keyword evidence="2" id="KW-1185">Reference proteome</keyword>
<sequence>MARLGFDRRTGLIYEGMEGPTHPVWPTPALSQATLIEKPEDLERIPGDFDGLGWTFIDGSFDPGSRVRRGRLFQKFGAVSWERTQVEAHPAINSDLQKATINGGHVSKELSVYYECTELLQKPNRGEGLQLALGRKDGHSLWRILQTERIASGDVLVTLRAESAFGVIPQLDANQIATDALPGVQAALDRVVKSAYRELPQSVVDHCRNAAVMITSRWMQKVTHSPKPVEQDLGHWINAVRSQFGDGKRFALRSALETINRLHPRGKDNESYKHSLRNIDELDAEYALHALGFVIREVNWGQ</sequence>
<dbReference type="AlphaFoldDB" id="A0A1I1R7P2"/>
<dbReference type="Proteomes" id="UP000198639">
    <property type="component" value="Unassembled WGS sequence"/>
</dbReference>
<gene>
    <name evidence="1" type="ORF">SAMN05216204_12163</name>
</gene>
<proteinExistence type="predicted"/>
<evidence type="ECO:0000313" key="1">
    <source>
        <dbReference type="EMBL" id="SFD30262.1"/>
    </source>
</evidence>
<protein>
    <submittedName>
        <fullName evidence="1">Uncharacterized protein</fullName>
    </submittedName>
</protein>